<gene>
    <name evidence="2" type="ORF">SAMN04489812_3420</name>
</gene>
<protein>
    <submittedName>
        <fullName evidence="2">Carbohydrate ABC transporter substrate-binding protein, CUT1 family</fullName>
    </submittedName>
</protein>
<proteinExistence type="predicted"/>
<dbReference type="RefSeq" id="WP_091526721.1">
    <property type="nucleotide sequence ID" value="NZ_LT629772.1"/>
</dbReference>
<dbReference type="EMBL" id="LT629772">
    <property type="protein sequence ID" value="SDS90103.1"/>
    <property type="molecule type" value="Genomic_DNA"/>
</dbReference>
<organism evidence="2 3">
    <name type="scientific">Microlunatus soli</name>
    <dbReference type="NCBI Taxonomy" id="630515"/>
    <lineage>
        <taxon>Bacteria</taxon>
        <taxon>Bacillati</taxon>
        <taxon>Actinomycetota</taxon>
        <taxon>Actinomycetes</taxon>
        <taxon>Propionibacteriales</taxon>
        <taxon>Propionibacteriaceae</taxon>
        <taxon>Microlunatus</taxon>
    </lineage>
</organism>
<dbReference type="Gene3D" id="3.40.190.10">
    <property type="entry name" value="Periplasmic binding protein-like II"/>
    <property type="match status" value="1"/>
</dbReference>
<dbReference type="PROSITE" id="PS51318">
    <property type="entry name" value="TAT"/>
    <property type="match status" value="1"/>
</dbReference>
<reference evidence="2 3" key="1">
    <citation type="submission" date="2016-10" db="EMBL/GenBank/DDBJ databases">
        <authorList>
            <person name="de Groot N.N."/>
        </authorList>
    </citation>
    <scope>NUCLEOTIDE SEQUENCE [LARGE SCALE GENOMIC DNA]</scope>
    <source>
        <strain evidence="2 3">DSM 21800</strain>
    </source>
</reference>
<name>A0A1H1VZA0_9ACTN</name>
<evidence type="ECO:0000313" key="3">
    <source>
        <dbReference type="Proteomes" id="UP000199103"/>
    </source>
</evidence>
<evidence type="ECO:0000256" key="1">
    <source>
        <dbReference type="SAM" id="SignalP"/>
    </source>
</evidence>
<feature type="chain" id="PRO_5038718929" evidence="1">
    <location>
        <begin position="23"/>
        <end position="549"/>
    </location>
</feature>
<dbReference type="AlphaFoldDB" id="A0A1H1VZA0"/>
<dbReference type="SUPFAM" id="SSF53850">
    <property type="entry name" value="Periplasmic binding protein-like II"/>
    <property type="match status" value="1"/>
</dbReference>
<keyword evidence="1" id="KW-0732">Signal</keyword>
<dbReference type="InterPro" id="IPR006311">
    <property type="entry name" value="TAT_signal"/>
</dbReference>
<feature type="signal peptide" evidence="1">
    <location>
        <begin position="1"/>
        <end position="22"/>
    </location>
</feature>
<keyword evidence="3" id="KW-1185">Reference proteome</keyword>
<dbReference type="OrthoDB" id="5166384at2"/>
<dbReference type="STRING" id="630515.SAMN04489812_3420"/>
<accession>A0A1H1VZA0</accession>
<evidence type="ECO:0000313" key="2">
    <source>
        <dbReference type="EMBL" id="SDS90103.1"/>
    </source>
</evidence>
<sequence>MSATQISRRHLLALSGSLGALAVGGTLTGCGSGGSQDGGAAKSAAVKLPTYKEFTGIKPDLPGDTDGLQPGFLAMPSDAVASTEKAPLSSDVTALSETFTTPPPGMGSNPFWQRLNGELGGKLQITIGTDPGYPEKFATILASDDLPDMMWLPPNQGIPNVGPMLEAKFADLTSHLSGDAVLEYPNLAALKPDSWRTAVVNGKIWGAPIPSTPFGQVMIGHPKLWDKVGGFSFDSADDFLAKAKELTDPKNKVYALEPAYINMMHMFGEWFGAPTGWRVNKDRTLTNIYETDEYFAALEFGAKVFAAGCFYPDANLPDARPKVAQGSIAAYVSVGPTGINELRQFDKTLQGVGLVPFGWDGKSEPNYDMGYGTVGFTPFKKADEARIKELLSLINWLSAPFGTKEYLQKNYGTEGKDFTFDSHGNANLTKTGTTNAPGLVSALQIMSSSESVIYSTQYADDTKKIYALEKELLKHAHRNPTAGTYSDTNSKKGAKLSQQITDAVTDVVTGRKKPDTFKEAVKRWRNGGGDKIREEYQKVLAKDVTADGS</sequence>
<dbReference type="Proteomes" id="UP000199103">
    <property type="component" value="Chromosome I"/>
</dbReference>